<feature type="non-terminal residue" evidence="5">
    <location>
        <position position="116"/>
    </location>
</feature>
<dbReference type="Proteomes" id="UP001152795">
    <property type="component" value="Unassembled WGS sequence"/>
</dbReference>
<dbReference type="EMBL" id="CACRXK020028981">
    <property type="protein sequence ID" value="CAB4041817.1"/>
    <property type="molecule type" value="Genomic_DNA"/>
</dbReference>
<dbReference type="Pfam" id="PF00431">
    <property type="entry name" value="CUB"/>
    <property type="match status" value="1"/>
</dbReference>
<dbReference type="OrthoDB" id="5986976at2759"/>
<evidence type="ECO:0000313" key="6">
    <source>
        <dbReference type="Proteomes" id="UP001152795"/>
    </source>
</evidence>
<feature type="non-terminal residue" evidence="5">
    <location>
        <position position="1"/>
    </location>
</feature>
<dbReference type="AlphaFoldDB" id="A0A6S7KAQ3"/>
<dbReference type="Gene3D" id="2.60.120.290">
    <property type="entry name" value="Spermadhesin, CUB domain"/>
    <property type="match status" value="1"/>
</dbReference>
<gene>
    <name evidence="5" type="ORF">PACLA_8A023031</name>
</gene>
<comment type="caution">
    <text evidence="3">Lacks conserved residue(s) required for the propagation of feature annotation.</text>
</comment>
<comment type="caution">
    <text evidence="5">The sequence shown here is derived from an EMBL/GenBank/DDBJ whole genome shotgun (WGS) entry which is preliminary data.</text>
</comment>
<dbReference type="InterPro" id="IPR035914">
    <property type="entry name" value="Sperma_CUB_dom_sf"/>
</dbReference>
<protein>
    <submittedName>
        <fullName evidence="5">Bone morphogenetic 1-like</fullName>
    </submittedName>
</protein>
<evidence type="ECO:0000313" key="5">
    <source>
        <dbReference type="EMBL" id="CAB4041817.1"/>
    </source>
</evidence>
<evidence type="ECO:0000256" key="1">
    <source>
        <dbReference type="ARBA" id="ARBA00022737"/>
    </source>
</evidence>
<dbReference type="SMART" id="SM00042">
    <property type="entry name" value="CUB"/>
    <property type="match status" value="1"/>
</dbReference>
<dbReference type="FunFam" id="2.60.120.290:FF:000013">
    <property type="entry name" value="Membrane frizzled-related protein"/>
    <property type="match status" value="1"/>
</dbReference>
<keyword evidence="6" id="KW-1185">Reference proteome</keyword>
<dbReference type="PANTHER" id="PTHR24251:SF37">
    <property type="entry name" value="CUB DOMAIN-CONTAINING PROTEIN"/>
    <property type="match status" value="1"/>
</dbReference>
<name>A0A6S7KAQ3_PARCT</name>
<evidence type="ECO:0000256" key="2">
    <source>
        <dbReference type="ARBA" id="ARBA00023157"/>
    </source>
</evidence>
<evidence type="ECO:0000256" key="3">
    <source>
        <dbReference type="PROSITE-ProRule" id="PRU00059"/>
    </source>
</evidence>
<sequence length="116" mass="12749">SCQSTPTLQSKNGTIKGPGYPDRYPNNAASCWRIYVPENNVIKLIIHRLDLESCSGCACDSVEVFDGYSESSRSLGKFCSGNRILTSSGRNLFVKFTSDRSVNGDAFTASYYKEAK</sequence>
<organism evidence="5 6">
    <name type="scientific">Paramuricea clavata</name>
    <name type="common">Red gorgonian</name>
    <name type="synonym">Violescent sea-whip</name>
    <dbReference type="NCBI Taxonomy" id="317549"/>
    <lineage>
        <taxon>Eukaryota</taxon>
        <taxon>Metazoa</taxon>
        <taxon>Cnidaria</taxon>
        <taxon>Anthozoa</taxon>
        <taxon>Octocorallia</taxon>
        <taxon>Malacalcyonacea</taxon>
        <taxon>Plexauridae</taxon>
        <taxon>Paramuricea</taxon>
    </lineage>
</organism>
<accession>A0A6S7KAQ3</accession>
<dbReference type="SUPFAM" id="SSF49854">
    <property type="entry name" value="Spermadhesin, CUB domain"/>
    <property type="match status" value="1"/>
</dbReference>
<feature type="region of interest" description="Disordered" evidence="4">
    <location>
        <begin position="1"/>
        <end position="21"/>
    </location>
</feature>
<proteinExistence type="predicted"/>
<evidence type="ECO:0000256" key="4">
    <source>
        <dbReference type="SAM" id="MobiDB-lite"/>
    </source>
</evidence>
<dbReference type="CDD" id="cd00041">
    <property type="entry name" value="CUB"/>
    <property type="match status" value="1"/>
</dbReference>
<reference evidence="5" key="1">
    <citation type="submission" date="2020-04" db="EMBL/GenBank/DDBJ databases">
        <authorList>
            <person name="Alioto T."/>
            <person name="Alioto T."/>
            <person name="Gomez Garrido J."/>
        </authorList>
    </citation>
    <scope>NUCLEOTIDE SEQUENCE</scope>
    <source>
        <strain evidence="5">A484AB</strain>
    </source>
</reference>
<keyword evidence="1" id="KW-0677">Repeat</keyword>
<feature type="compositionally biased region" description="Polar residues" evidence="4">
    <location>
        <begin position="1"/>
        <end position="13"/>
    </location>
</feature>
<keyword evidence="2" id="KW-1015">Disulfide bond</keyword>
<dbReference type="PANTHER" id="PTHR24251">
    <property type="entry name" value="OVOCHYMASE-RELATED"/>
    <property type="match status" value="1"/>
</dbReference>
<dbReference type="PROSITE" id="PS01180">
    <property type="entry name" value="CUB"/>
    <property type="match status" value="1"/>
</dbReference>
<dbReference type="InterPro" id="IPR000859">
    <property type="entry name" value="CUB_dom"/>
</dbReference>